<reference evidence="1 2" key="1">
    <citation type="journal article" date="2019" name="Appl. Environ. Microbiol.">
        <title>Co-occurrence of broad and narrow host-range viruses infecting the toxic bloom-forming cyanobacterium Microcystis aeruginosa.</title>
        <authorList>
            <person name="Morimoto D."/>
            <person name="Tominaga K."/>
            <person name="Nishimura Y."/>
            <person name="Yoshida N."/>
            <person name="Kimura S."/>
            <person name="Sako Y."/>
            <person name="Yoshida T."/>
        </authorList>
    </citation>
    <scope>NUCLEOTIDE SEQUENCE [LARGE SCALE GENOMIC DNA]</scope>
    <source>
        <strain evidence="1 2">11-30S32</strain>
    </source>
</reference>
<evidence type="ECO:0008006" key="3">
    <source>
        <dbReference type="Google" id="ProtNLM"/>
    </source>
</evidence>
<organism evidence="1 2">
    <name type="scientific">Microcystis aeruginosa 11-30S32</name>
    <dbReference type="NCBI Taxonomy" id="2358142"/>
    <lineage>
        <taxon>Bacteria</taxon>
        <taxon>Bacillati</taxon>
        <taxon>Cyanobacteriota</taxon>
        <taxon>Cyanophyceae</taxon>
        <taxon>Oscillatoriophycideae</taxon>
        <taxon>Chroococcales</taxon>
        <taxon>Microcystaceae</taxon>
        <taxon>Microcystis</taxon>
    </lineage>
</organism>
<gene>
    <name evidence="1" type="ORF">MAE30S32_33330</name>
</gene>
<dbReference type="RefSeq" id="WP_002757243.1">
    <property type="nucleotide sequence ID" value="NZ_BHVU01000234.1"/>
</dbReference>
<evidence type="ECO:0000313" key="2">
    <source>
        <dbReference type="Proteomes" id="UP000321223"/>
    </source>
</evidence>
<proteinExistence type="predicted"/>
<accession>A0A510PLS7</accession>
<sequence length="65" mass="7458">MKAEASQIIAEKLVPSEDVFIYLTAKYGAAEIFLSENRELIKIIADFDCLTSEEFLDKYLRQMPP</sequence>
<evidence type="ECO:0000313" key="1">
    <source>
        <dbReference type="EMBL" id="GCA94681.1"/>
    </source>
</evidence>
<dbReference type="EMBL" id="BHVU01000234">
    <property type="protein sequence ID" value="GCA94681.1"/>
    <property type="molecule type" value="Genomic_DNA"/>
</dbReference>
<dbReference type="Proteomes" id="UP000321223">
    <property type="component" value="Unassembled WGS sequence"/>
</dbReference>
<protein>
    <recommendedName>
        <fullName evidence="3">PIN domain-containing protein</fullName>
    </recommendedName>
</protein>
<dbReference type="AlphaFoldDB" id="A0A510PLS7"/>
<comment type="caution">
    <text evidence="1">The sequence shown here is derived from an EMBL/GenBank/DDBJ whole genome shotgun (WGS) entry which is preliminary data.</text>
</comment>
<name>A0A510PLS7_MICAE</name>